<dbReference type="OrthoDB" id="7562081at2"/>
<organism evidence="2 3">
    <name type="scientific">Afifella marina DSM 2698</name>
    <dbReference type="NCBI Taxonomy" id="1120955"/>
    <lineage>
        <taxon>Bacteria</taxon>
        <taxon>Pseudomonadati</taxon>
        <taxon>Pseudomonadota</taxon>
        <taxon>Alphaproteobacteria</taxon>
        <taxon>Hyphomicrobiales</taxon>
        <taxon>Afifellaceae</taxon>
        <taxon>Afifella</taxon>
    </lineage>
</organism>
<keyword evidence="1" id="KW-0472">Membrane</keyword>
<dbReference type="AlphaFoldDB" id="A0A1G5NC22"/>
<protein>
    <recommendedName>
        <fullName evidence="4">DUF1440 domain-containing protein</fullName>
    </recommendedName>
</protein>
<evidence type="ECO:0000313" key="3">
    <source>
        <dbReference type="Proteomes" id="UP000199347"/>
    </source>
</evidence>
<keyword evidence="3" id="KW-1185">Reference proteome</keyword>
<proteinExistence type="predicted"/>
<name>A0A1G5NC22_AFIMA</name>
<evidence type="ECO:0008006" key="4">
    <source>
        <dbReference type="Google" id="ProtNLM"/>
    </source>
</evidence>
<feature type="transmembrane region" description="Helical" evidence="1">
    <location>
        <begin position="90"/>
        <end position="110"/>
    </location>
</feature>
<dbReference type="RefSeq" id="WP_139163728.1">
    <property type="nucleotide sequence ID" value="NZ_FMVW01000003.1"/>
</dbReference>
<evidence type="ECO:0000256" key="1">
    <source>
        <dbReference type="SAM" id="Phobius"/>
    </source>
</evidence>
<sequence>MTSTINAMLGGLIGGAIVTAVIAAGRQSGLADIALPEEEEALFDRPSQALSRRHNARVWASAQGNHLLAAAGFGQAYSVVRERFPTAPPALLGAGFGALLHVVTSAGLGHAVGIAHGRFRAPEGQAGKRLGMHVIFGVATALATDMIERRRR</sequence>
<evidence type="ECO:0000313" key="2">
    <source>
        <dbReference type="EMBL" id="SCZ34946.1"/>
    </source>
</evidence>
<reference evidence="2 3" key="1">
    <citation type="submission" date="2016-10" db="EMBL/GenBank/DDBJ databases">
        <authorList>
            <person name="de Groot N.N."/>
        </authorList>
    </citation>
    <scope>NUCLEOTIDE SEQUENCE [LARGE SCALE GENOMIC DNA]</scope>
    <source>
        <strain evidence="2 3">DSM 2698</strain>
    </source>
</reference>
<keyword evidence="1" id="KW-0812">Transmembrane</keyword>
<dbReference type="EMBL" id="FMVW01000003">
    <property type="protein sequence ID" value="SCZ34946.1"/>
    <property type="molecule type" value="Genomic_DNA"/>
</dbReference>
<dbReference type="STRING" id="1120955.SAMN03080610_01800"/>
<dbReference type="Proteomes" id="UP000199347">
    <property type="component" value="Unassembled WGS sequence"/>
</dbReference>
<accession>A0A1G5NC22</accession>
<feature type="transmembrane region" description="Helical" evidence="1">
    <location>
        <begin position="6"/>
        <end position="25"/>
    </location>
</feature>
<gene>
    <name evidence="2" type="ORF">SAMN03080610_01800</name>
</gene>
<keyword evidence="1" id="KW-1133">Transmembrane helix</keyword>